<comment type="caution">
    <text evidence="1">The sequence shown here is derived from an EMBL/GenBank/DDBJ whole genome shotgun (WGS) entry which is preliminary data.</text>
</comment>
<dbReference type="Proteomes" id="UP001380953">
    <property type="component" value="Unassembled WGS sequence"/>
</dbReference>
<evidence type="ECO:0000313" key="2">
    <source>
        <dbReference type="Proteomes" id="UP001380953"/>
    </source>
</evidence>
<accession>A0ACC6P6Z0</accession>
<keyword evidence="2" id="KW-1185">Reference proteome</keyword>
<dbReference type="EMBL" id="JBBKAR010000003">
    <property type="protein sequence ID" value="MEJ8302654.1"/>
    <property type="molecule type" value="Genomic_DNA"/>
</dbReference>
<organism evidence="1 2">
    <name type="scientific">Saccharibacillus sacchari</name>
    <dbReference type="NCBI Taxonomy" id="456493"/>
    <lineage>
        <taxon>Bacteria</taxon>
        <taxon>Bacillati</taxon>
        <taxon>Bacillota</taxon>
        <taxon>Bacilli</taxon>
        <taxon>Bacillales</taxon>
        <taxon>Paenibacillaceae</taxon>
        <taxon>Saccharibacillus</taxon>
    </lineage>
</organism>
<proteinExistence type="predicted"/>
<name>A0ACC6P6Z0_9BACL</name>
<sequence>MNEIYKKHLLEMVHSKQLSAEEGLKFYKSLQHISVSPEEPIKADNRIAIIGLSGRFPGASDVESYWRNLEKGIDSVQEIDRWDPASFYSKDPKAKDKSYCKEGGLLSNIDKFDPLFFNISPKQAELMDPRQRLFLQEAWKTFEDAGYSNRSLASRKIGVFVGCEGDTDYFQLNERQHDFNSEIFLGNSNSILASRISYFMDLKGPSITLDTACSSSLVAIHIASESLRANECEMALCGGVALYTTPHGYVLASRMGMLSATGRCRTFDDAADGFVPGEAVVSILLKRFDQAVMDGDHIYGIISASGVNQDGKTNGITAPSGRSQKELITDIYKKFNIHPETISYVEAHGTGTKLGDPIEFHALKEAFEQYTSEKQFCGLGSVKTNIGHTGAVSGLAGIVKVLMSMKYNKIPPSLHFSSSNKQINFDESPFYVVDVLKDWKAQGAARRAAVSSFGHSGTNCHMVIEEHCISSEDRKEEHPLPFYLIPISAKSEAILKEKIADLLSWCCAQKQSVEIADVAYTLQVGRSHFDYRTIIKASDMKQLISKLRDANPLDSSSFSLGKKDKKTRNYLLQNKDTSLIMHRIKDSSLSTNEQTFLLDELCQLYLGHVDIVWQDLYEPKSRMRISMPLYPFSEKRFWLEEKPTESRKIKSNPSQGIHPLIDVNESTFGNQKFKKVFLPSEWFVKDHLVDGGSVVPGSTYLEMARMAGELSHTDQIASAISEVYWVRPLSIKESTLTYISLEAFENYDEFRVVARINGLEQVYTKGKIHLQQHNEKKPELGHIPIEYMKSNFNSTLTPEECYHFFESMGLKYQTAFRTIDKVWTGKHEVLSQIYCPEYLLSSFSDFVLHPALIDGAFQSLIGLEKETKFEGQMFLPFSIGKITWNGTLDPSCYVHIRYDEFQAEENRLERKYQLAIANMEGKIIVQISDYLVRLVHEAKRAVQPQDSKLLDMLVQVKDGMMSEHEVLRLLEES</sequence>
<reference evidence="1" key="1">
    <citation type="submission" date="2024-03" db="EMBL/GenBank/DDBJ databases">
        <title>Whole genome sequecning of epiphytes from Marcgravia umbellata leaves.</title>
        <authorList>
            <person name="Kumar G."/>
            <person name="Savka M.A."/>
        </authorList>
    </citation>
    <scope>NUCLEOTIDE SEQUENCE</scope>
    <source>
        <strain evidence="1">RIT_BL5</strain>
    </source>
</reference>
<gene>
    <name evidence="1" type="ORF">WKI47_01855</name>
</gene>
<evidence type="ECO:0000313" key="1">
    <source>
        <dbReference type="EMBL" id="MEJ8302654.1"/>
    </source>
</evidence>
<protein>
    <submittedName>
        <fullName evidence="1">Type I polyketide synthase</fullName>
    </submittedName>
</protein>